<organism evidence="1 2">
    <name type="scientific">Lindgomyces ingoldianus</name>
    <dbReference type="NCBI Taxonomy" id="673940"/>
    <lineage>
        <taxon>Eukaryota</taxon>
        <taxon>Fungi</taxon>
        <taxon>Dikarya</taxon>
        <taxon>Ascomycota</taxon>
        <taxon>Pezizomycotina</taxon>
        <taxon>Dothideomycetes</taxon>
        <taxon>Pleosporomycetidae</taxon>
        <taxon>Pleosporales</taxon>
        <taxon>Lindgomycetaceae</taxon>
        <taxon>Lindgomyces</taxon>
    </lineage>
</organism>
<dbReference type="EMBL" id="MU003498">
    <property type="protein sequence ID" value="KAF2474374.1"/>
    <property type="molecule type" value="Genomic_DNA"/>
</dbReference>
<evidence type="ECO:0000313" key="2">
    <source>
        <dbReference type="Proteomes" id="UP000799755"/>
    </source>
</evidence>
<sequence length="89" mass="10106">VIGNEHPDALGIVNNIARSLRDQGKHVEAEKMHREISALREKIFGEEHPDMMTSNAAGVLKNQGKYTKTEKMHHEALALQEKMLRNEHP</sequence>
<accession>A0ACB6R542</accession>
<dbReference type="Proteomes" id="UP000799755">
    <property type="component" value="Unassembled WGS sequence"/>
</dbReference>
<comment type="caution">
    <text evidence="1">The sequence shown here is derived from an EMBL/GenBank/DDBJ whole genome shotgun (WGS) entry which is preliminary data.</text>
</comment>
<name>A0ACB6R542_9PLEO</name>
<evidence type="ECO:0000313" key="1">
    <source>
        <dbReference type="EMBL" id="KAF2474374.1"/>
    </source>
</evidence>
<protein>
    <submittedName>
        <fullName evidence="1">Kinesin light chain</fullName>
    </submittedName>
</protein>
<feature type="non-terminal residue" evidence="1">
    <location>
        <position position="1"/>
    </location>
</feature>
<gene>
    <name evidence="1" type="ORF">BDR25DRAFT_216276</name>
</gene>
<reference evidence="1" key="1">
    <citation type="journal article" date="2020" name="Stud. Mycol.">
        <title>101 Dothideomycetes genomes: a test case for predicting lifestyles and emergence of pathogens.</title>
        <authorList>
            <person name="Haridas S."/>
            <person name="Albert R."/>
            <person name="Binder M."/>
            <person name="Bloem J."/>
            <person name="Labutti K."/>
            <person name="Salamov A."/>
            <person name="Andreopoulos B."/>
            <person name="Baker S."/>
            <person name="Barry K."/>
            <person name="Bills G."/>
            <person name="Bluhm B."/>
            <person name="Cannon C."/>
            <person name="Castanera R."/>
            <person name="Culley D."/>
            <person name="Daum C."/>
            <person name="Ezra D."/>
            <person name="Gonzalez J."/>
            <person name="Henrissat B."/>
            <person name="Kuo A."/>
            <person name="Liang C."/>
            <person name="Lipzen A."/>
            <person name="Lutzoni F."/>
            <person name="Magnuson J."/>
            <person name="Mondo S."/>
            <person name="Nolan M."/>
            <person name="Ohm R."/>
            <person name="Pangilinan J."/>
            <person name="Park H.-J."/>
            <person name="Ramirez L."/>
            <person name="Alfaro M."/>
            <person name="Sun H."/>
            <person name="Tritt A."/>
            <person name="Yoshinaga Y."/>
            <person name="Zwiers L.-H."/>
            <person name="Turgeon B."/>
            <person name="Goodwin S."/>
            <person name="Spatafora J."/>
            <person name="Crous P."/>
            <person name="Grigoriev I."/>
        </authorList>
    </citation>
    <scope>NUCLEOTIDE SEQUENCE</scope>
    <source>
        <strain evidence="1">ATCC 200398</strain>
    </source>
</reference>
<keyword evidence="2" id="KW-1185">Reference proteome</keyword>
<proteinExistence type="predicted"/>